<accession>A0A9N9C8Q4</accession>
<evidence type="ECO:0000256" key="1">
    <source>
        <dbReference type="SAM" id="MobiDB-lite"/>
    </source>
</evidence>
<organism evidence="2 3">
    <name type="scientific">Paraglomus brasilianum</name>
    <dbReference type="NCBI Taxonomy" id="144538"/>
    <lineage>
        <taxon>Eukaryota</taxon>
        <taxon>Fungi</taxon>
        <taxon>Fungi incertae sedis</taxon>
        <taxon>Mucoromycota</taxon>
        <taxon>Glomeromycotina</taxon>
        <taxon>Glomeromycetes</taxon>
        <taxon>Paraglomerales</taxon>
        <taxon>Paraglomeraceae</taxon>
        <taxon>Paraglomus</taxon>
    </lineage>
</organism>
<feature type="compositionally biased region" description="Basic and acidic residues" evidence="1">
    <location>
        <begin position="13"/>
        <end position="26"/>
    </location>
</feature>
<comment type="caution">
    <text evidence="2">The sequence shown here is derived from an EMBL/GenBank/DDBJ whole genome shotgun (WGS) entry which is preliminary data.</text>
</comment>
<keyword evidence="3" id="KW-1185">Reference proteome</keyword>
<dbReference type="Proteomes" id="UP000789739">
    <property type="component" value="Unassembled WGS sequence"/>
</dbReference>
<reference evidence="2" key="1">
    <citation type="submission" date="2021-06" db="EMBL/GenBank/DDBJ databases">
        <authorList>
            <person name="Kallberg Y."/>
            <person name="Tangrot J."/>
            <person name="Rosling A."/>
        </authorList>
    </citation>
    <scope>NUCLEOTIDE SEQUENCE</scope>
    <source>
        <strain evidence="2">BR232B</strain>
    </source>
</reference>
<evidence type="ECO:0000313" key="2">
    <source>
        <dbReference type="EMBL" id="CAG8593019.1"/>
    </source>
</evidence>
<feature type="region of interest" description="Disordered" evidence="1">
    <location>
        <begin position="1"/>
        <end position="29"/>
    </location>
</feature>
<sequence length="42" mass="4894">MKDHLKQLRLQRQKLDEGENARKSKLTETTSLQTFTMTCGNI</sequence>
<protein>
    <submittedName>
        <fullName evidence="2">11484_t:CDS:1</fullName>
    </submittedName>
</protein>
<evidence type="ECO:0000313" key="3">
    <source>
        <dbReference type="Proteomes" id="UP000789739"/>
    </source>
</evidence>
<gene>
    <name evidence="2" type="ORF">PBRASI_LOCUS7225</name>
</gene>
<dbReference type="AlphaFoldDB" id="A0A9N9C8Q4"/>
<proteinExistence type="predicted"/>
<name>A0A9N9C8Q4_9GLOM</name>
<dbReference type="EMBL" id="CAJVPI010001076">
    <property type="protein sequence ID" value="CAG8593019.1"/>
    <property type="molecule type" value="Genomic_DNA"/>
</dbReference>